<dbReference type="EMBL" id="JAANBB010000465">
    <property type="protein sequence ID" value="KAF7542253.1"/>
    <property type="molecule type" value="Genomic_DNA"/>
</dbReference>
<dbReference type="OrthoDB" id="5096014at2759"/>
<organism evidence="2 3">
    <name type="scientific">Cylindrodendrum hubeiense</name>
    <dbReference type="NCBI Taxonomy" id="595255"/>
    <lineage>
        <taxon>Eukaryota</taxon>
        <taxon>Fungi</taxon>
        <taxon>Dikarya</taxon>
        <taxon>Ascomycota</taxon>
        <taxon>Pezizomycotina</taxon>
        <taxon>Sordariomycetes</taxon>
        <taxon>Hypocreomycetidae</taxon>
        <taxon>Hypocreales</taxon>
        <taxon>Nectriaceae</taxon>
        <taxon>Cylindrodendrum</taxon>
    </lineage>
</organism>
<evidence type="ECO:0000313" key="2">
    <source>
        <dbReference type="EMBL" id="KAF7542253.1"/>
    </source>
</evidence>
<dbReference type="Proteomes" id="UP000722485">
    <property type="component" value="Unassembled WGS sequence"/>
</dbReference>
<protein>
    <submittedName>
        <fullName evidence="2">Uncharacterized protein</fullName>
    </submittedName>
</protein>
<comment type="caution">
    <text evidence="2">The sequence shown here is derived from an EMBL/GenBank/DDBJ whole genome shotgun (WGS) entry which is preliminary data.</text>
</comment>
<name>A0A9P5H075_9HYPO</name>
<evidence type="ECO:0000313" key="3">
    <source>
        <dbReference type="Proteomes" id="UP000722485"/>
    </source>
</evidence>
<accession>A0A9P5H075</accession>
<feature type="compositionally biased region" description="Low complexity" evidence="1">
    <location>
        <begin position="69"/>
        <end position="94"/>
    </location>
</feature>
<reference evidence="2" key="1">
    <citation type="submission" date="2020-03" db="EMBL/GenBank/DDBJ databases">
        <title>Draft Genome Sequence of Cylindrodendrum hubeiense.</title>
        <authorList>
            <person name="Buettner E."/>
            <person name="Kellner H."/>
        </authorList>
    </citation>
    <scope>NUCLEOTIDE SEQUENCE</scope>
    <source>
        <strain evidence="2">IHI 201604</strain>
    </source>
</reference>
<gene>
    <name evidence="2" type="ORF">G7Z17_g11742</name>
</gene>
<feature type="compositionally biased region" description="Acidic residues" evidence="1">
    <location>
        <begin position="44"/>
        <end position="68"/>
    </location>
</feature>
<feature type="region of interest" description="Disordered" evidence="1">
    <location>
        <begin position="37"/>
        <end position="115"/>
    </location>
</feature>
<proteinExistence type="predicted"/>
<keyword evidence="3" id="KW-1185">Reference proteome</keyword>
<evidence type="ECO:0000256" key="1">
    <source>
        <dbReference type="SAM" id="MobiDB-lite"/>
    </source>
</evidence>
<sequence>MDQLSPQFIQNIVIQDIIENDNMEIAALATVLALVQSQQKPDETEGSDDYDSEYDSLEEGSEYEDEPESAPAPAHAQAQAQAPAPVPVVGLQPATRKRSHSQLRDEAPCAVPKAAPLPQPRKRVCADSPSGVVPSSTPVVAPRLMMAERREPQPPLTPDQVMRQIDYKAPGAWDLATAIADVGRRFTLNATAQHLGIVCSRLRSSPQDVRHYNELNNQEKDNLLWRWINIERLIADSKKGEETLRALQEKVNNMGKDKRAVVPVRSQPGIETRLKAALVKRIDAKPQGKLEDRVRRWLDDIIVS</sequence>
<dbReference type="AlphaFoldDB" id="A0A9P5H075"/>